<keyword evidence="1" id="KW-0732">Signal</keyword>
<dbReference type="RefSeq" id="WP_126724277.1">
    <property type="nucleotide sequence ID" value="NZ_RYZH01000007.1"/>
</dbReference>
<feature type="signal peptide" evidence="1">
    <location>
        <begin position="1"/>
        <end position="23"/>
    </location>
</feature>
<reference evidence="2 3" key="2">
    <citation type="submission" date="2019-01" db="EMBL/GenBank/DDBJ databases">
        <title>Tautonia sociabilis, a novel thermotolerant planctomycete of Isosphaeraceae family, isolated from a 4000 m deep subterranean habitat.</title>
        <authorList>
            <person name="Kovaleva O.L."/>
            <person name="Elcheninov A.G."/>
            <person name="Van Heerden E."/>
            <person name="Toshchakov S.V."/>
            <person name="Novikov A."/>
            <person name="Bonch-Osmolovskaya E.A."/>
            <person name="Kublanov I.V."/>
        </authorList>
    </citation>
    <scope>NUCLEOTIDE SEQUENCE [LARGE SCALE GENOMIC DNA]</scope>
    <source>
        <strain evidence="2 3">GM2012</strain>
    </source>
</reference>
<evidence type="ECO:0000313" key="3">
    <source>
        <dbReference type="Proteomes" id="UP000280296"/>
    </source>
</evidence>
<evidence type="ECO:0008006" key="4">
    <source>
        <dbReference type="Google" id="ProtNLM"/>
    </source>
</evidence>
<evidence type="ECO:0000256" key="1">
    <source>
        <dbReference type="SAM" id="SignalP"/>
    </source>
</evidence>
<organism evidence="2 3">
    <name type="scientific">Tautonia sociabilis</name>
    <dbReference type="NCBI Taxonomy" id="2080755"/>
    <lineage>
        <taxon>Bacteria</taxon>
        <taxon>Pseudomonadati</taxon>
        <taxon>Planctomycetota</taxon>
        <taxon>Planctomycetia</taxon>
        <taxon>Isosphaerales</taxon>
        <taxon>Isosphaeraceae</taxon>
        <taxon>Tautonia</taxon>
    </lineage>
</organism>
<dbReference type="Proteomes" id="UP000280296">
    <property type="component" value="Unassembled WGS sequence"/>
</dbReference>
<feature type="chain" id="PRO_5019259467" description="DUF3108 domain-containing protein" evidence="1">
    <location>
        <begin position="24"/>
        <end position="187"/>
    </location>
</feature>
<reference evidence="2 3" key="1">
    <citation type="submission" date="2018-12" db="EMBL/GenBank/DDBJ databases">
        <authorList>
            <person name="Toschakov S.V."/>
        </authorList>
    </citation>
    <scope>NUCLEOTIDE SEQUENCE [LARGE SCALE GENOMIC DNA]</scope>
    <source>
        <strain evidence="2 3">GM2012</strain>
    </source>
</reference>
<name>A0A432MNG3_9BACT</name>
<gene>
    <name evidence="2" type="ORF">TsocGM_05380</name>
</gene>
<dbReference type="OrthoDB" id="283371at2"/>
<comment type="caution">
    <text evidence="2">The sequence shown here is derived from an EMBL/GenBank/DDBJ whole genome shotgun (WGS) entry which is preliminary data.</text>
</comment>
<accession>A0A432MNG3</accession>
<sequence length="187" mass="20003">MRLLLPLASCTIAVAVSSSPALARQMVEAPLYSSWARVPVGTKITLRTVTESGGQKVEALTSQTLLSVDEKQAVVEQTFLGSDAKGTSQEGTQLIRHRRWFPLPSGKSKEDIGKPSDAIASGEETIELAGRTFEASWYDASGQTEAGPSMTRTWIADDVPGRLLKAVTTVEATNTVVTIELVEVTTP</sequence>
<protein>
    <recommendedName>
        <fullName evidence="4">DUF3108 domain-containing protein</fullName>
    </recommendedName>
</protein>
<dbReference type="EMBL" id="RYZH01000007">
    <property type="protein sequence ID" value="RUL88789.1"/>
    <property type="molecule type" value="Genomic_DNA"/>
</dbReference>
<dbReference type="AlphaFoldDB" id="A0A432MNG3"/>
<evidence type="ECO:0000313" key="2">
    <source>
        <dbReference type="EMBL" id="RUL88789.1"/>
    </source>
</evidence>
<proteinExistence type="predicted"/>
<keyword evidence="3" id="KW-1185">Reference proteome</keyword>